<gene>
    <name evidence="1" type="ORF">E5358_09585</name>
</gene>
<keyword evidence="2" id="KW-1185">Reference proteome</keyword>
<dbReference type="EMBL" id="SRZC01000015">
    <property type="protein sequence ID" value="TGX81608.1"/>
    <property type="molecule type" value="Genomic_DNA"/>
</dbReference>
<protein>
    <submittedName>
        <fullName evidence="1">FtsX-like permease family protein</fullName>
    </submittedName>
</protein>
<sequence>MVVFSVLTAHNLSSYVKENLTVTVMLSEDMTQPEAHKLCVKLKRRPYIAHTTYISPEQALKEHVKAMGSDPTEFLGGNPFVGSIEMQMNADYANSDSLKWITKELKSNAKVTDITYQKDLMDQVNDNLKKTSIVLLVLAALLTFVSFSLVNNTVRLSVYARRFSIHTMKLVGASWGFIRWPFIRRALLIGLLAGVVADVVLAACLYGLYTVEPGILVVADWVVMAVTGGAVLVFGLVITSVCSSLSVNKFLKMKAGDLYKI</sequence>
<accession>A0AC61QPB1</accession>
<comment type="caution">
    <text evidence="1">The sequence shown here is derived from an EMBL/GenBank/DDBJ whole genome shotgun (WGS) entry which is preliminary data.</text>
</comment>
<evidence type="ECO:0000313" key="1">
    <source>
        <dbReference type="EMBL" id="TGX81608.1"/>
    </source>
</evidence>
<evidence type="ECO:0000313" key="2">
    <source>
        <dbReference type="Proteomes" id="UP000308886"/>
    </source>
</evidence>
<proteinExistence type="predicted"/>
<name>A0AC61QPB1_9BACT</name>
<reference evidence="1" key="1">
    <citation type="submission" date="2019-04" db="EMBL/GenBank/DDBJ databases">
        <title>Microbes associate with the intestines of laboratory mice.</title>
        <authorList>
            <person name="Navarre W."/>
            <person name="Wong E."/>
            <person name="Huang K."/>
            <person name="Tropini C."/>
            <person name="Ng K."/>
            <person name="Yu B."/>
        </authorList>
    </citation>
    <scope>NUCLEOTIDE SEQUENCE</scope>
    <source>
        <strain evidence="1">NM73_A23</strain>
    </source>
</reference>
<organism evidence="1 2">
    <name type="scientific">Palleniella muris</name>
    <dbReference type="NCBI Taxonomy" id="3038145"/>
    <lineage>
        <taxon>Bacteria</taxon>
        <taxon>Pseudomonadati</taxon>
        <taxon>Bacteroidota</taxon>
        <taxon>Bacteroidia</taxon>
        <taxon>Bacteroidales</taxon>
        <taxon>Prevotellaceae</taxon>
        <taxon>Palleniella</taxon>
    </lineage>
</organism>
<dbReference type="Proteomes" id="UP000308886">
    <property type="component" value="Unassembled WGS sequence"/>
</dbReference>